<evidence type="ECO:0000313" key="2">
    <source>
        <dbReference type="EMBL" id="CAH1243045.1"/>
    </source>
</evidence>
<dbReference type="OrthoDB" id="10416601at2759"/>
<sequence length="102" mass="11586">MSQKSRRSNSVSSQKSDVSERSERRAKSPRSPRSDRKDGSSERESSEVFHTECRAGFVAIVGNTKDNIKSRDQLQQGRPKLDAPLAETLRQCILKMRYTSKN</sequence>
<name>A0A8K0E8G7_BRALA</name>
<dbReference type="Proteomes" id="UP000838412">
    <property type="component" value="Chromosome 13"/>
</dbReference>
<proteinExistence type="predicted"/>
<protein>
    <submittedName>
        <fullName evidence="2">Hypp7023 protein</fullName>
    </submittedName>
</protein>
<organism evidence="2 3">
    <name type="scientific">Branchiostoma lanceolatum</name>
    <name type="common">Common lancelet</name>
    <name type="synonym">Amphioxus lanceolatum</name>
    <dbReference type="NCBI Taxonomy" id="7740"/>
    <lineage>
        <taxon>Eukaryota</taxon>
        <taxon>Metazoa</taxon>
        <taxon>Chordata</taxon>
        <taxon>Cephalochordata</taxon>
        <taxon>Leptocardii</taxon>
        <taxon>Amphioxiformes</taxon>
        <taxon>Branchiostomatidae</taxon>
        <taxon>Branchiostoma</taxon>
    </lineage>
</organism>
<reference evidence="2" key="1">
    <citation type="submission" date="2022-01" db="EMBL/GenBank/DDBJ databases">
        <authorList>
            <person name="Braso-Vives M."/>
        </authorList>
    </citation>
    <scope>NUCLEOTIDE SEQUENCE</scope>
</reference>
<gene>
    <name evidence="2" type="primary">Hypp7023</name>
    <name evidence="2" type="ORF">BLAG_LOCUS6170</name>
</gene>
<dbReference type="EMBL" id="OV696698">
    <property type="protein sequence ID" value="CAH1243045.1"/>
    <property type="molecule type" value="Genomic_DNA"/>
</dbReference>
<feature type="compositionally biased region" description="Basic and acidic residues" evidence="1">
    <location>
        <begin position="17"/>
        <end position="48"/>
    </location>
</feature>
<accession>A0A8K0E8G7</accession>
<feature type="region of interest" description="Disordered" evidence="1">
    <location>
        <begin position="1"/>
        <end position="48"/>
    </location>
</feature>
<evidence type="ECO:0000313" key="3">
    <source>
        <dbReference type="Proteomes" id="UP000838412"/>
    </source>
</evidence>
<keyword evidence="3" id="KW-1185">Reference proteome</keyword>
<dbReference type="AlphaFoldDB" id="A0A8K0E8G7"/>
<evidence type="ECO:0000256" key="1">
    <source>
        <dbReference type="SAM" id="MobiDB-lite"/>
    </source>
</evidence>